<proteinExistence type="predicted"/>
<accession>A0ABY4RPE0</accession>
<dbReference type="InterPro" id="IPR012334">
    <property type="entry name" value="Pectin_lyas_fold"/>
</dbReference>
<sequence length="119" mass="13273">MKNIGKSGIVFDMYYEIQDDYAAPAPVTEGTPCFRDIAITDTCCLGARQGIFLRGLPERALQRLRFERVTVSSEEGLACIDAEDVLFRDVKIIARTGPAYREHNSRGIRFVDASEAAVR</sequence>
<gene>
    <name evidence="1" type="ORF">SK3146_02463</name>
</gene>
<reference evidence="1" key="1">
    <citation type="submission" date="2018-02" db="EMBL/GenBank/DDBJ databases">
        <authorList>
            <person name="Kim S.-K."/>
            <person name="Jung H.-I."/>
            <person name="Lee S.-W."/>
        </authorList>
    </citation>
    <scope>NUCLEOTIDE SEQUENCE</scope>
    <source>
        <strain evidence="1">SK3146</strain>
    </source>
</reference>
<reference evidence="1" key="2">
    <citation type="journal article" date="2021" name="J Anim Sci Technol">
        <title>Complete genome sequence of Paenibacillus konkukensis sp. nov. SK3146 as a potential probiotic strain.</title>
        <authorList>
            <person name="Jung H.I."/>
            <person name="Park S."/>
            <person name="Niu K.M."/>
            <person name="Lee S.W."/>
            <person name="Kothari D."/>
            <person name="Yi K.J."/>
            <person name="Kim S.K."/>
        </authorList>
    </citation>
    <scope>NUCLEOTIDE SEQUENCE</scope>
    <source>
        <strain evidence="1">SK3146</strain>
    </source>
</reference>
<dbReference type="EMBL" id="CP027059">
    <property type="protein sequence ID" value="UQZ83279.1"/>
    <property type="molecule type" value="Genomic_DNA"/>
</dbReference>
<protein>
    <submittedName>
        <fullName evidence="1">Uncharacterized protein</fullName>
    </submittedName>
</protein>
<dbReference type="Proteomes" id="UP001057134">
    <property type="component" value="Chromosome"/>
</dbReference>
<organism evidence="1 2">
    <name type="scientific">Paenibacillus konkukensis</name>
    <dbReference type="NCBI Taxonomy" id="2020716"/>
    <lineage>
        <taxon>Bacteria</taxon>
        <taxon>Bacillati</taxon>
        <taxon>Bacillota</taxon>
        <taxon>Bacilli</taxon>
        <taxon>Bacillales</taxon>
        <taxon>Paenibacillaceae</taxon>
        <taxon>Paenibacillus</taxon>
    </lineage>
</organism>
<keyword evidence="2" id="KW-1185">Reference proteome</keyword>
<name>A0ABY4RPE0_9BACL</name>
<evidence type="ECO:0000313" key="2">
    <source>
        <dbReference type="Proteomes" id="UP001057134"/>
    </source>
</evidence>
<evidence type="ECO:0000313" key="1">
    <source>
        <dbReference type="EMBL" id="UQZ83279.1"/>
    </source>
</evidence>
<dbReference type="Gene3D" id="2.160.20.10">
    <property type="entry name" value="Single-stranded right-handed beta-helix, Pectin lyase-like"/>
    <property type="match status" value="1"/>
</dbReference>
<dbReference type="RefSeq" id="WP_249865330.1">
    <property type="nucleotide sequence ID" value="NZ_CP027059.1"/>
</dbReference>